<reference key="2">
    <citation type="submission" date="2011-05" db="EMBL/GenBank/DDBJ databases">
        <title>Complete genome sequence of the aerobic marine methanotroph Methylomonas methanica MC09.</title>
        <authorList>
            <person name="Boden R."/>
            <person name="Cunliffe M."/>
            <person name="Scanlan J."/>
            <person name="Moussard H."/>
            <person name="Kits K.D."/>
            <person name="Klotz M."/>
            <person name="Jetten M."/>
            <person name="Vuilleumier S."/>
            <person name="Han J."/>
            <person name="Peters L."/>
            <person name="Mikhailova N."/>
            <person name="Teshima H."/>
            <person name="Tapia R."/>
            <person name="Kyrpides N."/>
            <person name="Ivanova N."/>
            <person name="Pagani I."/>
            <person name="Cheng J.-F."/>
            <person name="Goodwin L."/>
            <person name="Han C."/>
            <person name="Hauser L."/>
            <person name="Land M."/>
            <person name="Lapidus A."/>
            <person name="Lucas S."/>
            <person name="Pitluck S."/>
            <person name="Woyke T."/>
            <person name="Stein L.Y."/>
            <person name="Murrell C."/>
        </authorList>
    </citation>
    <scope>NUCLEOTIDE SEQUENCE</scope>
    <source>
        <strain>MC09</strain>
    </source>
</reference>
<dbReference type="Pfam" id="PF10048">
    <property type="entry name" value="DUF2282"/>
    <property type="match status" value="1"/>
</dbReference>
<keyword evidence="2" id="KW-1185">Reference proteome</keyword>
<reference evidence="1 2" key="1">
    <citation type="journal article" date="2011" name="J. Bacteriol.">
        <title>Complete Genome Sequence of the Aerobic Marine Methanotroph Methylomonas methanica MC09.</title>
        <authorList>
            <person name="Boden R."/>
            <person name="Cunliffe M."/>
            <person name="Scanlan J."/>
            <person name="Moussard H."/>
            <person name="Kits K.D."/>
            <person name="Klotz M.G."/>
            <person name="Jetten M.S."/>
            <person name="Vuilleumier S."/>
            <person name="Han J."/>
            <person name="Peters L."/>
            <person name="Mikhailova N."/>
            <person name="Teshima H."/>
            <person name="Tapia R."/>
            <person name="Kyrpides N."/>
            <person name="Ivanova N."/>
            <person name="Pagani I."/>
            <person name="Cheng J.F."/>
            <person name="Goodwin L."/>
            <person name="Han C."/>
            <person name="Hauser L."/>
            <person name="Land M.L."/>
            <person name="Lapidus A."/>
            <person name="Lucas S."/>
            <person name="Pitluck S."/>
            <person name="Woyke T."/>
            <person name="Stein L."/>
            <person name="Murrell J.C."/>
        </authorList>
    </citation>
    <scope>NUCLEOTIDE SEQUENCE [LARGE SCALE GENOMIC DNA]</scope>
    <source>
        <strain evidence="1 2">MC09</strain>
    </source>
</reference>
<dbReference type="Proteomes" id="UP000008888">
    <property type="component" value="Chromosome"/>
</dbReference>
<dbReference type="HOGENOM" id="CLU_152410_0_0_6"/>
<protein>
    <submittedName>
        <fullName evidence="1">Uncharacterized protein</fullName>
    </submittedName>
</protein>
<name>F9ZYT5_METMM</name>
<dbReference type="OrthoDB" id="1551288at2"/>
<accession>F9ZYT5</accession>
<dbReference type="AlphaFoldDB" id="F9ZYT5"/>
<dbReference type="eggNOG" id="COG5572">
    <property type="taxonomic scope" value="Bacteria"/>
</dbReference>
<reference evidence="2" key="3">
    <citation type="submission" date="2011-05" db="EMBL/GenBank/DDBJ databases">
        <title>Complete sequence of Methylomonas methanica MC09.</title>
        <authorList>
            <consortium name="US DOE Joint Genome Institute"/>
            <person name="Lucas S."/>
            <person name="Han J."/>
            <person name="Lapidus A."/>
            <person name="Cheng J.-F."/>
            <person name="Goodwin L."/>
            <person name="Pitluck S."/>
            <person name="Peters L."/>
            <person name="Mikhailova N."/>
            <person name="Teshima H."/>
            <person name="Han C."/>
            <person name="Tapia R."/>
            <person name="Land M."/>
            <person name="Hauser L."/>
            <person name="Kyrpides N."/>
            <person name="Ivanova N."/>
            <person name="Pagani I."/>
            <person name="Stein L."/>
            <person name="Woyke T."/>
        </authorList>
    </citation>
    <scope>NUCLEOTIDE SEQUENCE [LARGE SCALE GENOMIC DNA]</scope>
    <source>
        <strain evidence="2">MC09</strain>
    </source>
</reference>
<dbReference type="InterPro" id="IPR018740">
    <property type="entry name" value="DUF2282_membr"/>
</dbReference>
<evidence type="ECO:0000313" key="1">
    <source>
        <dbReference type="EMBL" id="AEF98631.1"/>
    </source>
</evidence>
<dbReference type="STRING" id="857087.Metme_0182"/>
<proteinExistence type="predicted"/>
<dbReference type="RefSeq" id="WP_013816904.1">
    <property type="nucleotide sequence ID" value="NC_015572.1"/>
</dbReference>
<gene>
    <name evidence="1" type="ordered locus">Metme_0182</name>
</gene>
<sequence>MKNANTFIAAGLAAVIGAGSQAVSYADEMPAVEKCYGIAKAGKNDCKTQSNICAGHAFADKQADTFVALPAGTCQRIVGGSLTAPADN</sequence>
<dbReference type="KEGG" id="mmt:Metme_0182"/>
<organism evidence="1 2">
    <name type="scientific">Methylomonas methanica (strain DSM 25384 / MC09)</name>
    <dbReference type="NCBI Taxonomy" id="857087"/>
    <lineage>
        <taxon>Bacteria</taxon>
        <taxon>Pseudomonadati</taxon>
        <taxon>Pseudomonadota</taxon>
        <taxon>Gammaproteobacteria</taxon>
        <taxon>Methylococcales</taxon>
        <taxon>Methylococcaceae</taxon>
        <taxon>Methylomonas</taxon>
    </lineage>
</organism>
<dbReference type="EMBL" id="CP002738">
    <property type="protein sequence ID" value="AEF98631.1"/>
    <property type="molecule type" value="Genomic_DNA"/>
</dbReference>
<evidence type="ECO:0000313" key="2">
    <source>
        <dbReference type="Proteomes" id="UP000008888"/>
    </source>
</evidence>